<keyword evidence="2" id="KW-1185">Reference proteome</keyword>
<organism evidence="1 2">
    <name type="scientific">Tetrapyrgos nigripes</name>
    <dbReference type="NCBI Taxonomy" id="182062"/>
    <lineage>
        <taxon>Eukaryota</taxon>
        <taxon>Fungi</taxon>
        <taxon>Dikarya</taxon>
        <taxon>Basidiomycota</taxon>
        <taxon>Agaricomycotina</taxon>
        <taxon>Agaricomycetes</taxon>
        <taxon>Agaricomycetidae</taxon>
        <taxon>Agaricales</taxon>
        <taxon>Marasmiineae</taxon>
        <taxon>Marasmiaceae</taxon>
        <taxon>Tetrapyrgos</taxon>
    </lineage>
</organism>
<evidence type="ECO:0000313" key="2">
    <source>
        <dbReference type="Proteomes" id="UP000559256"/>
    </source>
</evidence>
<dbReference type="EMBL" id="JAACJM010000014">
    <property type="protein sequence ID" value="KAF5368940.1"/>
    <property type="molecule type" value="Genomic_DNA"/>
</dbReference>
<sequence length="329" mass="37869">MLCVESGPRHGHGIRSCWTTALDRLHTAKAEKLSRTSSIRTAQATYLFAVFTSPRRICDVIYNTPGAVSLVVELLWVRSIEKDILNPGSDDITGQHVIWHFKASCSKDSNRYLKNAIQTLDSELGTKVLQSLNTHARKKLNLRKLHEVTISFYFLRKYSRKFRFLFLSLHAMNLAITLFRKLVLLPALSGDEAHSRKFRCAEYLMYLSYMVDERGHTAIIEMLRSRLLFAMMEAVPYIFLQSHSDPEHLANEVQKPYFRLLDGFGLQAIDPSVLKVLSKSISAIEKEGFDRPIEKAPESMKRRWAALKQKVQDLIGYKEIWKQPTEIPR</sequence>
<name>A0A8H5GQK8_9AGAR</name>
<evidence type="ECO:0000313" key="1">
    <source>
        <dbReference type="EMBL" id="KAF5368940.1"/>
    </source>
</evidence>
<dbReference type="AlphaFoldDB" id="A0A8H5GQK8"/>
<dbReference type="Proteomes" id="UP000559256">
    <property type="component" value="Unassembled WGS sequence"/>
</dbReference>
<reference evidence="1 2" key="1">
    <citation type="journal article" date="2020" name="ISME J.">
        <title>Uncovering the hidden diversity of litter-decomposition mechanisms in mushroom-forming fungi.</title>
        <authorList>
            <person name="Floudas D."/>
            <person name="Bentzer J."/>
            <person name="Ahren D."/>
            <person name="Johansson T."/>
            <person name="Persson P."/>
            <person name="Tunlid A."/>
        </authorList>
    </citation>
    <scope>NUCLEOTIDE SEQUENCE [LARGE SCALE GENOMIC DNA]</scope>
    <source>
        <strain evidence="1 2">CBS 291.85</strain>
    </source>
</reference>
<proteinExistence type="predicted"/>
<protein>
    <submittedName>
        <fullName evidence="1">Uncharacterized protein</fullName>
    </submittedName>
</protein>
<gene>
    <name evidence="1" type="ORF">D9758_002986</name>
</gene>
<accession>A0A8H5GQK8</accession>
<comment type="caution">
    <text evidence="1">The sequence shown here is derived from an EMBL/GenBank/DDBJ whole genome shotgun (WGS) entry which is preliminary data.</text>
</comment>